<evidence type="ECO:0000256" key="2">
    <source>
        <dbReference type="ARBA" id="ARBA00022552"/>
    </source>
</evidence>
<evidence type="ECO:0000313" key="8">
    <source>
        <dbReference type="Proteomes" id="UP000033870"/>
    </source>
</evidence>
<dbReference type="SUPFAM" id="SSF53335">
    <property type="entry name" value="S-adenosyl-L-methionine-dependent methyltransferases"/>
    <property type="match status" value="1"/>
</dbReference>
<dbReference type="GO" id="GO:0005737">
    <property type="term" value="C:cytoplasm"/>
    <property type="evidence" value="ECO:0007669"/>
    <property type="project" value="UniProtKB-SubCell"/>
</dbReference>
<keyword evidence="4 6" id="KW-0808">Transferase</keyword>
<dbReference type="PIRSF" id="PIRSF004486">
    <property type="entry name" value="MraW"/>
    <property type="match status" value="1"/>
</dbReference>
<dbReference type="HAMAP" id="MF_01007">
    <property type="entry name" value="16SrRNA_methyltr_H"/>
    <property type="match status" value="1"/>
</dbReference>
<evidence type="ECO:0000256" key="3">
    <source>
        <dbReference type="ARBA" id="ARBA00022603"/>
    </source>
</evidence>
<accession>A0A0G2B7D3</accession>
<dbReference type="AlphaFoldDB" id="A0A0G2B7D3"/>
<dbReference type="PANTHER" id="PTHR11265:SF0">
    <property type="entry name" value="12S RRNA N4-METHYLCYTIDINE METHYLTRANSFERASE"/>
    <property type="match status" value="1"/>
</dbReference>
<reference evidence="7 8" key="1">
    <citation type="journal article" date="2015" name="Nature">
        <title>rRNA introns, odd ribosomes, and small enigmatic genomes across a large radiation of phyla.</title>
        <authorList>
            <person name="Brown C.T."/>
            <person name="Hug L.A."/>
            <person name="Thomas B.C."/>
            <person name="Sharon I."/>
            <person name="Castelle C.J."/>
            <person name="Singh A."/>
            <person name="Wilkins M.J."/>
            <person name="Williams K.H."/>
            <person name="Banfield J.F."/>
        </authorList>
    </citation>
    <scope>NUCLEOTIDE SEQUENCE [LARGE SCALE GENOMIC DNA]</scope>
</reference>
<comment type="catalytic activity">
    <reaction evidence="6">
        <text>cytidine(1402) in 16S rRNA + S-adenosyl-L-methionine = N(4)-methylcytidine(1402) in 16S rRNA + S-adenosyl-L-homocysteine + H(+)</text>
        <dbReference type="Rhea" id="RHEA:42928"/>
        <dbReference type="Rhea" id="RHEA-COMP:10286"/>
        <dbReference type="Rhea" id="RHEA-COMP:10287"/>
        <dbReference type="ChEBI" id="CHEBI:15378"/>
        <dbReference type="ChEBI" id="CHEBI:57856"/>
        <dbReference type="ChEBI" id="CHEBI:59789"/>
        <dbReference type="ChEBI" id="CHEBI:74506"/>
        <dbReference type="ChEBI" id="CHEBI:82748"/>
        <dbReference type="EC" id="2.1.1.199"/>
    </reaction>
</comment>
<dbReference type="Gene3D" id="3.40.50.150">
    <property type="entry name" value="Vaccinia Virus protein VP39"/>
    <property type="match status" value="1"/>
</dbReference>
<dbReference type="InterPro" id="IPR002903">
    <property type="entry name" value="RsmH"/>
</dbReference>
<feature type="binding site" evidence="6">
    <location>
        <position position="99"/>
    </location>
    <ligand>
        <name>S-adenosyl-L-methionine</name>
        <dbReference type="ChEBI" id="CHEBI:59789"/>
    </ligand>
</feature>
<sequence length="308" mass="34093">MRHLPVLATETIASLLLAPGKNVVDCTLGDAGHAEMILEATAPNGRLLGIDADPESILRAKQYLYRFGERAMFVRDNFEHLAGIVKSNNFGPVHGIVIDLGWSSPQFEERGRGFSFQQDEPLDMRYGSGDGAVVYDLANPTAADLVNSLAKEELERIFRDYGEENLAREIAAAITLARRSRPVTRTGQLVEIVLGVYRQKLKTDKPVPWVGGLHPATKVFQALRLAVNRELEVIEAVLPQAVEALEPGGRLAVIAFHSLEDRIIKHFFKSLHGKTLTIITKKPLECGPAEYEANPRSRSAKLRVVEKR</sequence>
<dbReference type="Pfam" id="PF01795">
    <property type="entry name" value="Methyltransf_5"/>
    <property type="match status" value="1"/>
</dbReference>
<feature type="binding site" evidence="6">
    <location>
        <position position="78"/>
    </location>
    <ligand>
        <name>S-adenosyl-L-methionine</name>
        <dbReference type="ChEBI" id="CHEBI:59789"/>
    </ligand>
</feature>
<protein>
    <recommendedName>
        <fullName evidence="6">Ribosomal RNA small subunit methyltransferase H</fullName>
        <ecNumber evidence="6">2.1.1.199</ecNumber>
    </recommendedName>
    <alternativeName>
        <fullName evidence="6">16S rRNA m(4)C1402 methyltransferase</fullName>
    </alternativeName>
    <alternativeName>
        <fullName evidence="6">rRNA (cytosine-N(4)-)-methyltransferase RsmH</fullName>
    </alternativeName>
</protein>
<organism evidence="7 8">
    <name type="scientific">Candidatus Magasanikbacteria bacterium GW2011_GWA2_56_11</name>
    <dbReference type="NCBI Taxonomy" id="1619044"/>
    <lineage>
        <taxon>Bacteria</taxon>
        <taxon>Candidatus Magasanikiibacteriota</taxon>
    </lineage>
</organism>
<feature type="binding site" evidence="6">
    <location>
        <position position="51"/>
    </location>
    <ligand>
        <name>S-adenosyl-L-methionine</name>
        <dbReference type="ChEBI" id="CHEBI:59789"/>
    </ligand>
</feature>
<dbReference type="EMBL" id="LCRX01000022">
    <property type="protein sequence ID" value="KKW41354.1"/>
    <property type="molecule type" value="Genomic_DNA"/>
</dbReference>
<dbReference type="InterPro" id="IPR029063">
    <property type="entry name" value="SAM-dependent_MTases_sf"/>
</dbReference>
<keyword evidence="3 6" id="KW-0489">Methyltransferase</keyword>
<evidence type="ECO:0000256" key="4">
    <source>
        <dbReference type="ARBA" id="ARBA00022679"/>
    </source>
</evidence>
<evidence type="ECO:0000256" key="6">
    <source>
        <dbReference type="HAMAP-Rule" id="MF_01007"/>
    </source>
</evidence>
<gene>
    <name evidence="6" type="primary">rsmH</name>
    <name evidence="7" type="ORF">UY92_C0022G0004</name>
</gene>
<keyword evidence="2 6" id="KW-0698">rRNA processing</keyword>
<keyword evidence="6" id="KW-0963">Cytoplasm</keyword>
<dbReference type="PATRIC" id="fig|1619044.3.peg.1276"/>
<dbReference type="NCBIfam" id="TIGR00006">
    <property type="entry name" value="16S rRNA (cytosine(1402)-N(4))-methyltransferase RsmH"/>
    <property type="match status" value="1"/>
</dbReference>
<evidence type="ECO:0000256" key="1">
    <source>
        <dbReference type="ARBA" id="ARBA00010396"/>
    </source>
</evidence>
<dbReference type="EC" id="2.1.1.199" evidence="6"/>
<evidence type="ECO:0000313" key="7">
    <source>
        <dbReference type="EMBL" id="KKW41354.1"/>
    </source>
</evidence>
<comment type="caution">
    <text evidence="7">The sequence shown here is derived from an EMBL/GenBank/DDBJ whole genome shotgun (WGS) entry which is preliminary data.</text>
</comment>
<feature type="binding site" evidence="6">
    <location>
        <begin position="31"/>
        <end position="33"/>
    </location>
    <ligand>
        <name>S-adenosyl-L-methionine</name>
        <dbReference type="ChEBI" id="CHEBI:59789"/>
    </ligand>
</feature>
<comment type="subcellular location">
    <subcellularLocation>
        <location evidence="6">Cytoplasm</location>
    </subcellularLocation>
</comment>
<name>A0A0G2B7D3_9BACT</name>
<comment type="function">
    <text evidence="6">Specifically methylates the N4 position of cytidine in position 1402 (C1402) of 16S rRNA.</text>
</comment>
<comment type="similarity">
    <text evidence="1 6">Belongs to the methyltransferase superfamily. RsmH family.</text>
</comment>
<feature type="binding site" evidence="6">
    <location>
        <position position="106"/>
    </location>
    <ligand>
        <name>S-adenosyl-L-methionine</name>
        <dbReference type="ChEBI" id="CHEBI:59789"/>
    </ligand>
</feature>
<dbReference type="STRING" id="1619044.UY92_C0022G0004"/>
<dbReference type="InterPro" id="IPR023397">
    <property type="entry name" value="SAM-dep_MeTrfase_MraW_recog"/>
</dbReference>
<evidence type="ECO:0000256" key="5">
    <source>
        <dbReference type="ARBA" id="ARBA00022691"/>
    </source>
</evidence>
<dbReference type="GO" id="GO:0071424">
    <property type="term" value="F:rRNA (cytosine-N4-)-methyltransferase activity"/>
    <property type="evidence" value="ECO:0007669"/>
    <property type="project" value="UniProtKB-UniRule"/>
</dbReference>
<dbReference type="Gene3D" id="1.10.150.170">
    <property type="entry name" value="Putative methyltransferase TM0872, insert domain"/>
    <property type="match status" value="1"/>
</dbReference>
<proteinExistence type="inferred from homology"/>
<dbReference type="PANTHER" id="PTHR11265">
    <property type="entry name" value="S-ADENOSYL-METHYLTRANSFERASE MRAW"/>
    <property type="match status" value="1"/>
</dbReference>
<dbReference type="SUPFAM" id="SSF81799">
    <property type="entry name" value="Putative methyltransferase TM0872, insert domain"/>
    <property type="match status" value="1"/>
</dbReference>
<dbReference type="GO" id="GO:0070475">
    <property type="term" value="P:rRNA base methylation"/>
    <property type="evidence" value="ECO:0007669"/>
    <property type="project" value="UniProtKB-UniRule"/>
</dbReference>
<dbReference type="Proteomes" id="UP000033870">
    <property type="component" value="Unassembled WGS sequence"/>
</dbReference>
<keyword evidence="5 6" id="KW-0949">S-adenosyl-L-methionine</keyword>